<dbReference type="InterPro" id="IPR002912">
    <property type="entry name" value="ACT_dom"/>
</dbReference>
<proteinExistence type="predicted"/>
<feature type="region of interest" description="Disordered" evidence="1">
    <location>
        <begin position="232"/>
        <end position="260"/>
    </location>
</feature>
<dbReference type="RefSeq" id="WP_345627484.1">
    <property type="nucleotide sequence ID" value="NZ_BAABJQ010000004.1"/>
</dbReference>
<evidence type="ECO:0000259" key="2">
    <source>
        <dbReference type="PROSITE" id="PS51671"/>
    </source>
</evidence>
<evidence type="ECO:0000313" key="4">
    <source>
        <dbReference type="Proteomes" id="UP001501570"/>
    </source>
</evidence>
<protein>
    <submittedName>
        <fullName evidence="3">Amino acid-binding protein</fullName>
    </submittedName>
</protein>
<dbReference type="SUPFAM" id="SSF55021">
    <property type="entry name" value="ACT-like"/>
    <property type="match status" value="1"/>
</dbReference>
<accession>A0ABP9RMH0</accession>
<feature type="domain" description="ACT" evidence="2">
    <location>
        <begin position="4"/>
        <end position="77"/>
    </location>
</feature>
<dbReference type="InterPro" id="IPR045865">
    <property type="entry name" value="ACT-like_dom_sf"/>
</dbReference>
<dbReference type="PROSITE" id="PS51671">
    <property type="entry name" value="ACT"/>
    <property type="match status" value="1"/>
</dbReference>
<name>A0ABP9RMH0_9ACTN</name>
<comment type="caution">
    <text evidence="3">The sequence shown here is derived from an EMBL/GenBank/DDBJ whole genome shotgun (WGS) entry which is preliminary data.</text>
</comment>
<sequence>MLLRLRVRLPDRPGSLGQVARTLGVTGADIVQMIVLERVGGRAVDDFTVIWPAATPVNRILAGLAAIPGVVVEGVWRSTGGAPAAGGADAELVGQVAASADGGITTLVDAVPGLLSADWAAALVVPANWASPGERGTPPCGPAVAYASWQAPEPLRVPDVTPLRPRAFEGPDGLRYAAAPFGRSGVVLLVARGGGEHDLPVPAFHVTEVDRLSQLVRACAQVLGDRLEESVASGAAGRGHRRPDWPVNPAGSDLTSLLDS</sequence>
<organism evidence="3 4">
    <name type="scientific">Rugosimonospora acidiphila</name>
    <dbReference type="NCBI Taxonomy" id="556531"/>
    <lineage>
        <taxon>Bacteria</taxon>
        <taxon>Bacillati</taxon>
        <taxon>Actinomycetota</taxon>
        <taxon>Actinomycetes</taxon>
        <taxon>Micromonosporales</taxon>
        <taxon>Micromonosporaceae</taxon>
        <taxon>Rugosimonospora</taxon>
    </lineage>
</organism>
<dbReference type="Proteomes" id="UP001501570">
    <property type="component" value="Unassembled WGS sequence"/>
</dbReference>
<dbReference type="EMBL" id="BAABJQ010000004">
    <property type="protein sequence ID" value="GAA5181338.1"/>
    <property type="molecule type" value="Genomic_DNA"/>
</dbReference>
<evidence type="ECO:0000256" key="1">
    <source>
        <dbReference type="SAM" id="MobiDB-lite"/>
    </source>
</evidence>
<gene>
    <name evidence="3" type="ORF">GCM10023322_15740</name>
</gene>
<reference evidence="4" key="1">
    <citation type="journal article" date="2019" name="Int. J. Syst. Evol. Microbiol.">
        <title>The Global Catalogue of Microorganisms (GCM) 10K type strain sequencing project: providing services to taxonomists for standard genome sequencing and annotation.</title>
        <authorList>
            <consortium name="The Broad Institute Genomics Platform"/>
            <consortium name="The Broad Institute Genome Sequencing Center for Infectious Disease"/>
            <person name="Wu L."/>
            <person name="Ma J."/>
        </authorList>
    </citation>
    <scope>NUCLEOTIDE SEQUENCE [LARGE SCALE GENOMIC DNA]</scope>
    <source>
        <strain evidence="4">JCM 18304</strain>
    </source>
</reference>
<evidence type="ECO:0000313" key="3">
    <source>
        <dbReference type="EMBL" id="GAA5181338.1"/>
    </source>
</evidence>
<keyword evidence="4" id="KW-1185">Reference proteome</keyword>